<name>E2A4I6_CAMFO</name>
<feature type="non-terminal residue" evidence="1">
    <location>
        <position position="43"/>
    </location>
</feature>
<feature type="non-terminal residue" evidence="1">
    <location>
        <position position="1"/>
    </location>
</feature>
<accession>E2A4I6</accession>
<dbReference type="Gene3D" id="3.30.420.10">
    <property type="entry name" value="Ribonuclease H-like superfamily/Ribonuclease H"/>
    <property type="match status" value="1"/>
</dbReference>
<evidence type="ECO:0000313" key="2">
    <source>
        <dbReference type="Proteomes" id="UP000000311"/>
    </source>
</evidence>
<gene>
    <name evidence="1" type="ORF">EAG_05551</name>
</gene>
<reference evidence="1 2" key="1">
    <citation type="journal article" date="2010" name="Science">
        <title>Genomic comparison of the ants Camponotus floridanus and Harpegnathos saltator.</title>
        <authorList>
            <person name="Bonasio R."/>
            <person name="Zhang G."/>
            <person name="Ye C."/>
            <person name="Mutti N.S."/>
            <person name="Fang X."/>
            <person name="Qin N."/>
            <person name="Donahue G."/>
            <person name="Yang P."/>
            <person name="Li Q."/>
            <person name="Li C."/>
            <person name="Zhang P."/>
            <person name="Huang Z."/>
            <person name="Berger S.L."/>
            <person name="Reinberg D."/>
            <person name="Wang J."/>
            <person name="Liebig J."/>
        </authorList>
    </citation>
    <scope>NUCLEOTIDE SEQUENCE [LARGE SCALE GENOMIC DNA]</scope>
    <source>
        <strain evidence="2">C129</strain>
    </source>
</reference>
<dbReference type="Proteomes" id="UP000000311">
    <property type="component" value="Unassembled WGS sequence"/>
</dbReference>
<sequence>SEKSDLMPMDFFMWSLLKNKVYQKMPENAEILKNRIYIACAKI</sequence>
<evidence type="ECO:0000313" key="1">
    <source>
        <dbReference type="EMBL" id="EFN71652.1"/>
    </source>
</evidence>
<organism evidence="2">
    <name type="scientific">Camponotus floridanus</name>
    <name type="common">Florida carpenter ant</name>
    <dbReference type="NCBI Taxonomy" id="104421"/>
    <lineage>
        <taxon>Eukaryota</taxon>
        <taxon>Metazoa</taxon>
        <taxon>Ecdysozoa</taxon>
        <taxon>Arthropoda</taxon>
        <taxon>Hexapoda</taxon>
        <taxon>Insecta</taxon>
        <taxon>Pterygota</taxon>
        <taxon>Neoptera</taxon>
        <taxon>Endopterygota</taxon>
        <taxon>Hymenoptera</taxon>
        <taxon>Apocrita</taxon>
        <taxon>Aculeata</taxon>
        <taxon>Formicoidea</taxon>
        <taxon>Formicidae</taxon>
        <taxon>Formicinae</taxon>
        <taxon>Camponotus</taxon>
    </lineage>
</organism>
<dbReference type="EMBL" id="GL436675">
    <property type="protein sequence ID" value="EFN71652.1"/>
    <property type="molecule type" value="Genomic_DNA"/>
</dbReference>
<dbReference type="GO" id="GO:0003676">
    <property type="term" value="F:nucleic acid binding"/>
    <property type="evidence" value="ECO:0007669"/>
    <property type="project" value="InterPro"/>
</dbReference>
<dbReference type="InParanoid" id="E2A4I6"/>
<proteinExistence type="predicted"/>
<keyword evidence="2" id="KW-1185">Reference proteome</keyword>
<dbReference type="InterPro" id="IPR036397">
    <property type="entry name" value="RNaseH_sf"/>
</dbReference>
<protein>
    <submittedName>
        <fullName evidence="1">Uncharacterized protein</fullName>
    </submittedName>
</protein>
<dbReference type="AlphaFoldDB" id="E2A4I6"/>